<dbReference type="SMART" id="SM00343">
    <property type="entry name" value="ZnF_C2HC"/>
    <property type="match status" value="2"/>
</dbReference>
<organism evidence="4 5">
    <name type="scientific">Cucurbita moschata</name>
    <name type="common">Winter crookneck squash</name>
    <name type="synonym">Cucurbita pepo var. moschata</name>
    <dbReference type="NCBI Taxonomy" id="3662"/>
    <lineage>
        <taxon>Eukaryota</taxon>
        <taxon>Viridiplantae</taxon>
        <taxon>Streptophyta</taxon>
        <taxon>Embryophyta</taxon>
        <taxon>Tracheophyta</taxon>
        <taxon>Spermatophyta</taxon>
        <taxon>Magnoliopsida</taxon>
        <taxon>eudicotyledons</taxon>
        <taxon>Gunneridae</taxon>
        <taxon>Pentapetalae</taxon>
        <taxon>rosids</taxon>
        <taxon>fabids</taxon>
        <taxon>Cucurbitales</taxon>
        <taxon>Cucurbitaceae</taxon>
        <taxon>Cucurbiteae</taxon>
        <taxon>Cucurbita</taxon>
    </lineage>
</organism>
<dbReference type="KEGG" id="cmos:111439275"/>
<dbReference type="PANTHER" id="PTHR35317:SF35">
    <property type="entry name" value="DUF4219 DOMAIN-CONTAINING PROTEIN"/>
    <property type="match status" value="1"/>
</dbReference>
<dbReference type="Gene3D" id="4.10.60.10">
    <property type="entry name" value="Zinc finger, CCHC-type"/>
    <property type="match status" value="1"/>
</dbReference>
<keyword evidence="1" id="KW-0479">Metal-binding</keyword>
<evidence type="ECO:0000313" key="4">
    <source>
        <dbReference type="Proteomes" id="UP000504609"/>
    </source>
</evidence>
<name>A0A6J1EY27_CUCMO</name>
<feature type="compositionally biased region" description="Basic and acidic residues" evidence="2">
    <location>
        <begin position="107"/>
        <end position="119"/>
    </location>
</feature>
<dbReference type="Pfam" id="PF00098">
    <property type="entry name" value="zf-CCHC"/>
    <property type="match status" value="2"/>
</dbReference>
<dbReference type="PANTHER" id="PTHR35317">
    <property type="entry name" value="OS04G0629600 PROTEIN"/>
    <property type="match status" value="1"/>
</dbReference>
<keyword evidence="1" id="KW-0863">Zinc-finger</keyword>
<evidence type="ECO:0000256" key="1">
    <source>
        <dbReference type="PROSITE-ProRule" id="PRU00047"/>
    </source>
</evidence>
<feature type="domain" description="CCHC-type" evidence="3">
    <location>
        <begin position="172"/>
        <end position="188"/>
    </location>
</feature>
<dbReference type="InterPro" id="IPR001878">
    <property type="entry name" value="Znf_CCHC"/>
</dbReference>
<keyword evidence="4" id="KW-1185">Reference proteome</keyword>
<gene>
    <name evidence="5" type="primary">LOC111439275</name>
</gene>
<dbReference type="Proteomes" id="UP000504609">
    <property type="component" value="Unplaced"/>
</dbReference>
<dbReference type="SUPFAM" id="SSF57756">
    <property type="entry name" value="Retrovirus zinc finger-like domains"/>
    <property type="match status" value="1"/>
</dbReference>
<proteinExistence type="predicted"/>
<evidence type="ECO:0000256" key="2">
    <source>
        <dbReference type="SAM" id="MobiDB-lite"/>
    </source>
</evidence>
<dbReference type="InterPro" id="IPR036875">
    <property type="entry name" value="Znf_CCHC_sf"/>
</dbReference>
<feature type="compositionally biased region" description="Basic residues" evidence="2">
    <location>
        <begin position="121"/>
        <end position="136"/>
    </location>
</feature>
<accession>A0A6J1EY27</accession>
<reference evidence="5" key="1">
    <citation type="submission" date="2025-08" db="UniProtKB">
        <authorList>
            <consortium name="RefSeq"/>
        </authorList>
    </citation>
    <scope>IDENTIFICATION</scope>
    <source>
        <tissue evidence="5">Young leaves</tissue>
    </source>
</reference>
<evidence type="ECO:0000259" key="3">
    <source>
        <dbReference type="PROSITE" id="PS50158"/>
    </source>
</evidence>
<protein>
    <submittedName>
        <fullName evidence="5">Uncharacterized protein LOC111439275</fullName>
    </submittedName>
</protein>
<dbReference type="Pfam" id="PF14223">
    <property type="entry name" value="Retrotran_gag_2"/>
    <property type="match status" value="1"/>
</dbReference>
<dbReference type="RefSeq" id="XP_022932814.1">
    <property type="nucleotide sequence ID" value="XM_023077046.1"/>
</dbReference>
<dbReference type="AlphaFoldDB" id="A0A6J1EY27"/>
<dbReference type="PROSITE" id="PS50158">
    <property type="entry name" value="ZF_CCHC"/>
    <property type="match status" value="1"/>
</dbReference>
<sequence>MNMKESETIDDYAARLTGVVNKIRTFGDKFEEACLVKKFLHSVPSKFLHIASAIEQFVDLKVMTMEEVIGRLKAYEERIGGNKENAEHVLFTKGEWKAKELKGKGEISTFEKKRSENGGHSRGRGRSGRWRGRGHGRGNDSLHKEKKRDKSKVKGYNCQGLGHYASECRKVKCYNCQKIGHYVFHCRSKKREDQAHLTEMQGDEDESVLLTAQVCEV</sequence>
<evidence type="ECO:0000313" key="5">
    <source>
        <dbReference type="RefSeq" id="XP_022932814.1"/>
    </source>
</evidence>
<dbReference type="GeneID" id="111439275"/>
<dbReference type="GO" id="GO:0003676">
    <property type="term" value="F:nucleic acid binding"/>
    <property type="evidence" value="ECO:0007669"/>
    <property type="project" value="InterPro"/>
</dbReference>
<dbReference type="GO" id="GO:0008270">
    <property type="term" value="F:zinc ion binding"/>
    <property type="evidence" value="ECO:0007669"/>
    <property type="project" value="UniProtKB-KW"/>
</dbReference>
<feature type="region of interest" description="Disordered" evidence="2">
    <location>
        <begin position="107"/>
        <end position="149"/>
    </location>
</feature>
<keyword evidence="1" id="KW-0862">Zinc</keyword>